<sequence length="65" mass="7289">MEKILGVIEDLLDKFGNGTPEEKFDANEELKINLKSFKDNLAILVGEGNERAKVILDKLEKTNIS</sequence>
<organism evidence="1 2">
    <name type="scientific">Promethearchaeum syntrophicum</name>
    <dbReference type="NCBI Taxonomy" id="2594042"/>
    <lineage>
        <taxon>Archaea</taxon>
        <taxon>Promethearchaeati</taxon>
        <taxon>Promethearchaeota</taxon>
        <taxon>Promethearchaeia</taxon>
        <taxon>Promethearchaeales</taxon>
        <taxon>Promethearchaeaceae</taxon>
        <taxon>Promethearchaeum</taxon>
    </lineage>
</organism>
<reference evidence="1 2" key="1">
    <citation type="journal article" date="2020" name="Nature">
        <title>Isolation of an archaeon at the prokaryote-eukaryote interface.</title>
        <authorList>
            <person name="Imachi H."/>
            <person name="Nobu M.K."/>
            <person name="Nakahara N."/>
            <person name="Morono Y."/>
            <person name="Ogawara M."/>
            <person name="Takaki Y."/>
            <person name="Takano Y."/>
            <person name="Uematsu K."/>
            <person name="Ikuta T."/>
            <person name="Ito M."/>
            <person name="Matsui Y."/>
            <person name="Miyazaki M."/>
            <person name="Murata K."/>
            <person name="Saito Y."/>
            <person name="Sakai S."/>
            <person name="Song C."/>
            <person name="Tasumi E."/>
            <person name="Yamanaka Y."/>
            <person name="Yamaguchi T."/>
            <person name="Kamagata Y."/>
            <person name="Tamaki H."/>
            <person name="Takai K."/>
        </authorList>
    </citation>
    <scope>NUCLEOTIDE SEQUENCE [LARGE SCALE GENOMIC DNA]</scope>
    <source>
        <strain evidence="1 2">MK-D1</strain>
    </source>
</reference>
<dbReference type="RefSeq" id="WP_147661286.1">
    <property type="nucleotide sequence ID" value="NZ_CP042905.2"/>
</dbReference>
<dbReference type="AlphaFoldDB" id="A0A5B9D5E6"/>
<gene>
    <name evidence="1" type="ORF">DSAG12_00142</name>
</gene>
<dbReference type="KEGG" id="psyt:DSAG12_00142"/>
<evidence type="ECO:0000313" key="1">
    <source>
        <dbReference type="EMBL" id="QEE14329.1"/>
    </source>
</evidence>
<accession>A0A5B9D5E6</accession>
<evidence type="ECO:0000313" key="2">
    <source>
        <dbReference type="Proteomes" id="UP000321408"/>
    </source>
</evidence>
<protein>
    <submittedName>
        <fullName evidence="1">Uncharacterized protein</fullName>
    </submittedName>
</protein>
<dbReference type="EMBL" id="CP042905">
    <property type="protein sequence ID" value="QEE14329.1"/>
    <property type="molecule type" value="Genomic_DNA"/>
</dbReference>
<name>A0A5B9D5E6_9ARCH</name>
<dbReference type="Proteomes" id="UP000321408">
    <property type="component" value="Chromosome"/>
</dbReference>
<proteinExistence type="predicted"/>
<keyword evidence="2" id="KW-1185">Reference proteome</keyword>
<dbReference type="GeneID" id="41328146"/>
<reference evidence="1 2" key="2">
    <citation type="journal article" date="2024" name="Int. J. Syst. Evol. Microbiol.">
        <title>Promethearchaeum syntrophicum gen. nov., sp. nov., an anaerobic, obligately syntrophic archaeon, the first isolate of the lineage 'Asgard' archaea, and proposal of the new archaeal phylum Promethearchaeota phyl. nov. and kingdom Promethearchaeati regn. nov.</title>
        <authorList>
            <person name="Imachi H."/>
            <person name="Nobu M.K."/>
            <person name="Kato S."/>
            <person name="Takaki Y."/>
            <person name="Miyazaki M."/>
            <person name="Miyata M."/>
            <person name="Ogawara M."/>
            <person name="Saito Y."/>
            <person name="Sakai S."/>
            <person name="Tahara Y.O."/>
            <person name="Takano Y."/>
            <person name="Tasumi E."/>
            <person name="Uematsu K."/>
            <person name="Yoshimura T."/>
            <person name="Itoh T."/>
            <person name="Ohkuma M."/>
            <person name="Takai K."/>
        </authorList>
    </citation>
    <scope>NUCLEOTIDE SEQUENCE [LARGE SCALE GENOMIC DNA]</scope>
    <source>
        <strain evidence="1 2">MK-D1</strain>
    </source>
</reference>